<dbReference type="EMBL" id="KZ613786">
    <property type="protein sequence ID" value="PMD61074.1"/>
    <property type="molecule type" value="Genomic_DNA"/>
</dbReference>
<evidence type="ECO:0008006" key="9">
    <source>
        <dbReference type="Google" id="ProtNLM"/>
    </source>
</evidence>
<dbReference type="InParanoid" id="A0A2J6TDH0"/>
<dbReference type="Gene3D" id="1.20.58.340">
    <property type="entry name" value="Magnesium transport protein CorA, transmembrane region"/>
    <property type="match status" value="1"/>
</dbReference>
<dbReference type="RefSeq" id="XP_024737978.1">
    <property type="nucleotide sequence ID" value="XM_024874563.1"/>
</dbReference>
<dbReference type="GO" id="GO:0046873">
    <property type="term" value="F:metal ion transmembrane transporter activity"/>
    <property type="evidence" value="ECO:0007669"/>
    <property type="project" value="InterPro"/>
</dbReference>
<reference evidence="7 8" key="1">
    <citation type="submission" date="2016-04" db="EMBL/GenBank/DDBJ databases">
        <title>A degradative enzymes factory behind the ericoid mycorrhizal symbiosis.</title>
        <authorList>
            <consortium name="DOE Joint Genome Institute"/>
            <person name="Martino E."/>
            <person name="Morin E."/>
            <person name="Grelet G."/>
            <person name="Kuo A."/>
            <person name="Kohler A."/>
            <person name="Daghino S."/>
            <person name="Barry K."/>
            <person name="Choi C."/>
            <person name="Cichocki N."/>
            <person name="Clum A."/>
            <person name="Copeland A."/>
            <person name="Hainaut M."/>
            <person name="Haridas S."/>
            <person name="Labutti K."/>
            <person name="Lindquist E."/>
            <person name="Lipzen A."/>
            <person name="Khouja H.-R."/>
            <person name="Murat C."/>
            <person name="Ohm R."/>
            <person name="Olson A."/>
            <person name="Spatafora J."/>
            <person name="Veneault-Fourrey C."/>
            <person name="Henrissat B."/>
            <person name="Grigoriev I."/>
            <person name="Martin F."/>
            <person name="Perotto S."/>
        </authorList>
    </citation>
    <scope>NUCLEOTIDE SEQUENCE [LARGE SCALE GENOMIC DNA]</scope>
    <source>
        <strain evidence="7 8">E</strain>
    </source>
</reference>
<feature type="transmembrane region" description="Helical" evidence="6">
    <location>
        <begin position="429"/>
        <end position="453"/>
    </location>
</feature>
<dbReference type="GO" id="GO:0016020">
    <property type="term" value="C:membrane"/>
    <property type="evidence" value="ECO:0007669"/>
    <property type="project" value="UniProtKB-SubCell"/>
</dbReference>
<evidence type="ECO:0000256" key="5">
    <source>
        <dbReference type="SAM" id="MobiDB-lite"/>
    </source>
</evidence>
<accession>A0A2J6TDH0</accession>
<keyword evidence="8" id="KW-1185">Reference proteome</keyword>
<keyword evidence="4 6" id="KW-0472">Membrane</keyword>
<dbReference type="GeneID" id="36582643"/>
<organism evidence="7 8">
    <name type="scientific">Hyaloscypha bicolor E</name>
    <dbReference type="NCBI Taxonomy" id="1095630"/>
    <lineage>
        <taxon>Eukaryota</taxon>
        <taxon>Fungi</taxon>
        <taxon>Dikarya</taxon>
        <taxon>Ascomycota</taxon>
        <taxon>Pezizomycotina</taxon>
        <taxon>Leotiomycetes</taxon>
        <taxon>Helotiales</taxon>
        <taxon>Hyaloscyphaceae</taxon>
        <taxon>Hyaloscypha</taxon>
        <taxon>Hyaloscypha bicolor</taxon>
    </lineage>
</organism>
<dbReference type="InterPro" id="IPR045863">
    <property type="entry name" value="CorA_TM1_TM2"/>
</dbReference>
<dbReference type="OrthoDB" id="5286874at2759"/>
<evidence type="ECO:0000256" key="2">
    <source>
        <dbReference type="ARBA" id="ARBA00022692"/>
    </source>
</evidence>
<dbReference type="AlphaFoldDB" id="A0A2J6TDH0"/>
<dbReference type="Proteomes" id="UP000235371">
    <property type="component" value="Unassembled WGS sequence"/>
</dbReference>
<comment type="subcellular location">
    <subcellularLocation>
        <location evidence="1">Membrane</location>
        <topology evidence="1">Multi-pass membrane protein</topology>
    </subcellularLocation>
</comment>
<evidence type="ECO:0000313" key="8">
    <source>
        <dbReference type="Proteomes" id="UP000235371"/>
    </source>
</evidence>
<keyword evidence="2 6" id="KW-0812">Transmembrane</keyword>
<feature type="transmembrane region" description="Helical" evidence="6">
    <location>
        <begin position="398"/>
        <end position="417"/>
    </location>
</feature>
<dbReference type="Pfam" id="PF01544">
    <property type="entry name" value="CorA"/>
    <property type="match status" value="1"/>
</dbReference>
<evidence type="ECO:0000256" key="4">
    <source>
        <dbReference type="ARBA" id="ARBA00023136"/>
    </source>
</evidence>
<dbReference type="SUPFAM" id="SSF144083">
    <property type="entry name" value="Magnesium transport protein CorA, transmembrane region"/>
    <property type="match status" value="1"/>
</dbReference>
<feature type="region of interest" description="Disordered" evidence="5">
    <location>
        <begin position="1"/>
        <end position="26"/>
    </location>
</feature>
<name>A0A2J6TDH0_9HELO</name>
<proteinExistence type="predicted"/>
<gene>
    <name evidence="7" type="ORF">K444DRAFT_526671</name>
</gene>
<evidence type="ECO:0000313" key="7">
    <source>
        <dbReference type="EMBL" id="PMD61074.1"/>
    </source>
</evidence>
<sequence length="479" mass="53986">MANLDTATSRPIAHHSNPNSHQHPERTHTFDVVEQRIDSGFKSVKSFARRQTKSSPTSLQEWALPSRPYLEYVRQLIAAGWSNLQDLDDYLLNETAQSELVVSVLDITQGGAPKRWPDIHNELDLKRFMESPNRGGVSVRLYMAEYQSCPASGLIETLGGGLKLDPRFFQWSIHSKGHVFTPSMRHKAPYVSLGFGILDASTARTTDAEKFKVLVYIQPDEDGNGWTGVFLFSTHTKINLSPRLLSDPPPFRSELPPITPLRPKSIREIYLESFESVDLAQVATSPLYGVSFLLRLDCFLWNQIITAIREEDHRIHGISDTTIGHAEEIKKTLDVVKRGGSYGWSGKDEPITRECKAALEEDFQHLVEQTNLLWETREKMSAVRQRDREARWNSLTNAFTYLFAPVTIIAGVYGMNVSEISGSDSNPRIWQFFVAVLVFNILMLLGLSISNWIRVQIKHGRTAGLKETFAFAVGTPNAS</sequence>
<evidence type="ECO:0000256" key="6">
    <source>
        <dbReference type="SAM" id="Phobius"/>
    </source>
</evidence>
<evidence type="ECO:0000256" key="1">
    <source>
        <dbReference type="ARBA" id="ARBA00004141"/>
    </source>
</evidence>
<evidence type="ECO:0000256" key="3">
    <source>
        <dbReference type="ARBA" id="ARBA00022989"/>
    </source>
</evidence>
<dbReference type="InterPro" id="IPR002523">
    <property type="entry name" value="MgTranspt_CorA/ZnTranspt_ZntB"/>
</dbReference>
<protein>
    <recommendedName>
        <fullName evidence="9">Cora-domain-containing protein</fullName>
    </recommendedName>
</protein>
<keyword evidence="3 6" id="KW-1133">Transmembrane helix</keyword>